<keyword evidence="2" id="KW-1185">Reference proteome</keyword>
<dbReference type="EMBL" id="VXIS01000164">
    <property type="protein sequence ID" value="KAA8899633.1"/>
    <property type="molecule type" value="Genomic_DNA"/>
</dbReference>
<dbReference type="InParanoid" id="A0A5J5EQL5"/>
<dbReference type="SUPFAM" id="SSF57850">
    <property type="entry name" value="RING/U-box"/>
    <property type="match status" value="1"/>
</dbReference>
<protein>
    <submittedName>
        <fullName evidence="1">Uncharacterized protein</fullName>
    </submittedName>
</protein>
<name>A0A5J5EQL5_9PEZI</name>
<evidence type="ECO:0000313" key="2">
    <source>
        <dbReference type="Proteomes" id="UP000326924"/>
    </source>
</evidence>
<organism evidence="1 2">
    <name type="scientific">Sphaerosporella brunnea</name>
    <dbReference type="NCBI Taxonomy" id="1250544"/>
    <lineage>
        <taxon>Eukaryota</taxon>
        <taxon>Fungi</taxon>
        <taxon>Dikarya</taxon>
        <taxon>Ascomycota</taxon>
        <taxon>Pezizomycotina</taxon>
        <taxon>Pezizomycetes</taxon>
        <taxon>Pezizales</taxon>
        <taxon>Pyronemataceae</taxon>
        <taxon>Sphaerosporella</taxon>
    </lineage>
</organism>
<dbReference type="OrthoDB" id="5413545at2759"/>
<dbReference type="AlphaFoldDB" id="A0A5J5EQL5"/>
<gene>
    <name evidence="1" type="ORF">FN846DRAFT_909538</name>
</gene>
<sequence>MRSYYCCICDERFTPLRPQLRFQPCNHDDFCAQCILDWLSEESKRFKEYREFHEQASVRVLTLPKLVELGFCWAAKEREEALGCVYCAGEVEGVVVEGQRRVSPPRQTIFSFPPASRPESPHPRLRIPFIPPPPETAEALQSLPSLPPPSPEPSLQLPELNVKLSLPKSRYDKNSNGLRLRLTATLAPHVAEPLSFYRRGTIFDELCPLLGRGGFWGIADSQRRPVRVANDDAASIKKGCTRAHADGEAFLEFGDSFVTLYPGDELILDKLLPAKDLKHLHSGEAYTIYSRPDREKKKPARARCKWGTRDELAESAFWMGEADDEWTKLDVSHIVRDRDWEELVVIVGNSVRFHVR</sequence>
<dbReference type="Proteomes" id="UP000326924">
    <property type="component" value="Unassembled WGS sequence"/>
</dbReference>
<comment type="caution">
    <text evidence="1">The sequence shown here is derived from an EMBL/GenBank/DDBJ whole genome shotgun (WGS) entry which is preliminary data.</text>
</comment>
<accession>A0A5J5EQL5</accession>
<reference evidence="1 2" key="1">
    <citation type="submission" date="2019-09" db="EMBL/GenBank/DDBJ databases">
        <title>Draft genome of the ectomycorrhizal ascomycete Sphaerosporella brunnea.</title>
        <authorList>
            <consortium name="DOE Joint Genome Institute"/>
            <person name="Benucci G.M."/>
            <person name="Marozzi G."/>
            <person name="Antonielli L."/>
            <person name="Sanchez S."/>
            <person name="Marco P."/>
            <person name="Wang X."/>
            <person name="Falini L.B."/>
            <person name="Barry K."/>
            <person name="Haridas S."/>
            <person name="Lipzen A."/>
            <person name="Labutti K."/>
            <person name="Grigoriev I.V."/>
            <person name="Murat C."/>
            <person name="Martin F."/>
            <person name="Albertini E."/>
            <person name="Donnini D."/>
            <person name="Bonito G."/>
        </authorList>
    </citation>
    <scope>NUCLEOTIDE SEQUENCE [LARGE SCALE GENOMIC DNA]</scope>
    <source>
        <strain evidence="1 2">Sb_GMNB300</strain>
    </source>
</reference>
<proteinExistence type="predicted"/>
<evidence type="ECO:0000313" key="1">
    <source>
        <dbReference type="EMBL" id="KAA8899633.1"/>
    </source>
</evidence>